<dbReference type="AlphaFoldDB" id="A0AB94IPU2"/>
<reference evidence="7 8" key="1">
    <citation type="journal article" date="2014" name="Environ. Microbiol.">
        <title>The nitrate-ammonifying and nosZ-carrying bacterium Bacillus vireti is a potent source and sink for nitric and nitrous oxide under high nitrate conditions.</title>
        <authorList>
            <person name="Mania D."/>
            <person name="Heylen K."/>
            <person name="van Spanning R.J."/>
            <person name="Frostegard A."/>
        </authorList>
    </citation>
    <scope>NUCLEOTIDE SEQUENCE [LARGE SCALE GENOMIC DNA]</scope>
    <source>
        <strain evidence="7 8">LMG 21834</strain>
    </source>
</reference>
<keyword evidence="5" id="KW-0029">Amino-acid transport</keyword>
<dbReference type="InterPro" id="IPR027417">
    <property type="entry name" value="P-loop_NTPase"/>
</dbReference>
<dbReference type="EMBL" id="ALAN01000059">
    <property type="protein sequence ID" value="ETI69007.1"/>
    <property type="molecule type" value="Genomic_DNA"/>
</dbReference>
<dbReference type="SMART" id="SM00382">
    <property type="entry name" value="AAA"/>
    <property type="match status" value="1"/>
</dbReference>
<dbReference type="Gene3D" id="3.40.50.300">
    <property type="entry name" value="P-loop containing nucleotide triphosphate hydrolases"/>
    <property type="match status" value="1"/>
</dbReference>
<evidence type="ECO:0000259" key="6">
    <source>
        <dbReference type="PROSITE" id="PS50893"/>
    </source>
</evidence>
<evidence type="ECO:0000256" key="2">
    <source>
        <dbReference type="ARBA" id="ARBA00022448"/>
    </source>
</evidence>
<comment type="caution">
    <text evidence="7">The sequence shown here is derived from an EMBL/GenBank/DDBJ whole genome shotgun (WGS) entry which is preliminary data.</text>
</comment>
<dbReference type="Proteomes" id="UP000018877">
    <property type="component" value="Unassembled WGS sequence"/>
</dbReference>
<dbReference type="GO" id="GO:0005524">
    <property type="term" value="F:ATP binding"/>
    <property type="evidence" value="ECO:0007669"/>
    <property type="project" value="UniProtKB-KW"/>
</dbReference>
<dbReference type="InterPro" id="IPR003439">
    <property type="entry name" value="ABC_transporter-like_ATP-bd"/>
</dbReference>
<dbReference type="PANTHER" id="PTHR43820:SF4">
    <property type="entry name" value="HIGH-AFFINITY BRANCHED-CHAIN AMINO ACID TRANSPORT ATP-BINDING PROTEIN LIVF"/>
    <property type="match status" value="1"/>
</dbReference>
<dbReference type="GO" id="GO:0015807">
    <property type="term" value="P:L-amino acid transport"/>
    <property type="evidence" value="ECO:0007669"/>
    <property type="project" value="TreeGrafter"/>
</dbReference>
<keyword evidence="3" id="KW-0547">Nucleotide-binding</keyword>
<organism evidence="7 8">
    <name type="scientific">Neobacillus vireti LMG 21834</name>
    <dbReference type="NCBI Taxonomy" id="1131730"/>
    <lineage>
        <taxon>Bacteria</taxon>
        <taxon>Bacillati</taxon>
        <taxon>Bacillota</taxon>
        <taxon>Bacilli</taxon>
        <taxon>Bacillales</taxon>
        <taxon>Bacillaceae</taxon>
        <taxon>Neobacillus</taxon>
    </lineage>
</organism>
<dbReference type="PROSITE" id="PS00211">
    <property type="entry name" value="ABC_TRANSPORTER_1"/>
    <property type="match status" value="1"/>
</dbReference>
<gene>
    <name evidence="7" type="ORF">BAVI_09606</name>
</gene>
<feature type="domain" description="ABC transporter" evidence="6">
    <location>
        <begin position="2"/>
        <end position="237"/>
    </location>
</feature>
<evidence type="ECO:0000256" key="5">
    <source>
        <dbReference type="ARBA" id="ARBA00022970"/>
    </source>
</evidence>
<name>A0AB94IPU2_9BACI</name>
<dbReference type="PANTHER" id="PTHR43820">
    <property type="entry name" value="HIGH-AFFINITY BRANCHED-CHAIN AMINO ACID TRANSPORT ATP-BINDING PROTEIN LIVF"/>
    <property type="match status" value="1"/>
</dbReference>
<keyword evidence="2" id="KW-0813">Transport</keyword>
<dbReference type="PROSITE" id="PS50893">
    <property type="entry name" value="ABC_TRANSPORTER_2"/>
    <property type="match status" value="1"/>
</dbReference>
<keyword evidence="8" id="KW-1185">Reference proteome</keyword>
<dbReference type="GO" id="GO:0016887">
    <property type="term" value="F:ATP hydrolysis activity"/>
    <property type="evidence" value="ECO:0007669"/>
    <property type="project" value="InterPro"/>
</dbReference>
<protein>
    <submittedName>
        <fullName evidence="7">ABC transporter-like protein</fullName>
    </submittedName>
</protein>
<evidence type="ECO:0000313" key="8">
    <source>
        <dbReference type="Proteomes" id="UP000018877"/>
    </source>
</evidence>
<keyword evidence="4" id="KW-0067">ATP-binding</keyword>
<dbReference type="CDD" id="cd03224">
    <property type="entry name" value="ABC_TM1139_LivF_branched"/>
    <property type="match status" value="1"/>
</dbReference>
<dbReference type="InterPro" id="IPR003593">
    <property type="entry name" value="AAA+_ATPase"/>
</dbReference>
<evidence type="ECO:0000256" key="3">
    <source>
        <dbReference type="ARBA" id="ARBA00022741"/>
    </source>
</evidence>
<accession>A0AB94IPU2</accession>
<sequence length="243" mass="26858">MLKINGLHVNYGPINALKGISIDIAEGKITAIIGANGSGKSTMLSAISGLIIPDQGEIYYKDTPIQTKPVEERVKRGIAHVMEGRRLFKDQSVHDNLLLGFYFRNSKENKKNMLKQITEVYERFPILGQKKHQLAGTLSGGQQQLLIISMAILSKPRLLLLDEPSLGLAPIVVDQVYQYLDELKAMGVTIIVSEQMAALAMRIADFGYVLERGKIVGKGDVQYLKSMMDSDEMSAVYFGEAKV</sequence>
<dbReference type="SUPFAM" id="SSF52540">
    <property type="entry name" value="P-loop containing nucleoside triphosphate hydrolases"/>
    <property type="match status" value="1"/>
</dbReference>
<dbReference type="RefSeq" id="WP_024028121.1">
    <property type="nucleotide sequence ID" value="NZ_ALAN01000059.1"/>
</dbReference>
<dbReference type="Pfam" id="PF00005">
    <property type="entry name" value="ABC_tran"/>
    <property type="match status" value="1"/>
</dbReference>
<evidence type="ECO:0000313" key="7">
    <source>
        <dbReference type="EMBL" id="ETI69007.1"/>
    </source>
</evidence>
<dbReference type="InterPro" id="IPR017871">
    <property type="entry name" value="ABC_transporter-like_CS"/>
</dbReference>
<dbReference type="InterPro" id="IPR052156">
    <property type="entry name" value="BCAA_Transport_ATP-bd_LivF"/>
</dbReference>
<dbReference type="GO" id="GO:0015658">
    <property type="term" value="F:branched-chain amino acid transmembrane transporter activity"/>
    <property type="evidence" value="ECO:0007669"/>
    <property type="project" value="TreeGrafter"/>
</dbReference>
<evidence type="ECO:0000256" key="4">
    <source>
        <dbReference type="ARBA" id="ARBA00022840"/>
    </source>
</evidence>
<proteinExistence type="inferred from homology"/>
<evidence type="ECO:0000256" key="1">
    <source>
        <dbReference type="ARBA" id="ARBA00005417"/>
    </source>
</evidence>
<comment type="similarity">
    <text evidence="1">Belongs to the ABC transporter superfamily.</text>
</comment>